<dbReference type="InterPro" id="IPR025315">
    <property type="entry name" value="DUF4220"/>
</dbReference>
<gene>
    <name evidence="3" type="ORF">ZIOFF_050540</name>
</gene>
<dbReference type="InterPro" id="IPR007658">
    <property type="entry name" value="DUF594"/>
</dbReference>
<evidence type="ECO:0000313" key="3">
    <source>
        <dbReference type="EMBL" id="KAG6489271.1"/>
    </source>
</evidence>
<name>A0A8J5KM28_ZINOF</name>
<dbReference type="PANTHER" id="PTHR31325">
    <property type="entry name" value="OS01G0798800 PROTEIN-RELATED"/>
    <property type="match status" value="1"/>
</dbReference>
<organism evidence="3 4">
    <name type="scientific">Zingiber officinale</name>
    <name type="common">Ginger</name>
    <name type="synonym">Amomum zingiber</name>
    <dbReference type="NCBI Taxonomy" id="94328"/>
    <lineage>
        <taxon>Eukaryota</taxon>
        <taxon>Viridiplantae</taxon>
        <taxon>Streptophyta</taxon>
        <taxon>Embryophyta</taxon>
        <taxon>Tracheophyta</taxon>
        <taxon>Spermatophyta</taxon>
        <taxon>Magnoliopsida</taxon>
        <taxon>Liliopsida</taxon>
        <taxon>Zingiberales</taxon>
        <taxon>Zingiberaceae</taxon>
        <taxon>Zingiber</taxon>
    </lineage>
</organism>
<evidence type="ECO:0000259" key="2">
    <source>
        <dbReference type="Pfam" id="PF13968"/>
    </source>
</evidence>
<feature type="transmembrane region" description="Helical" evidence="1">
    <location>
        <begin position="138"/>
        <end position="156"/>
    </location>
</feature>
<keyword evidence="1" id="KW-0812">Transmembrane</keyword>
<feature type="transmembrane region" description="Helical" evidence="1">
    <location>
        <begin position="18"/>
        <end position="37"/>
    </location>
</feature>
<keyword evidence="4" id="KW-1185">Reference proteome</keyword>
<feature type="transmembrane region" description="Helical" evidence="1">
    <location>
        <begin position="335"/>
        <end position="357"/>
    </location>
</feature>
<accession>A0A8J5KM28</accession>
<evidence type="ECO:0000256" key="1">
    <source>
        <dbReference type="SAM" id="Phobius"/>
    </source>
</evidence>
<dbReference type="Pfam" id="PF04578">
    <property type="entry name" value="DUF594"/>
    <property type="match status" value="1"/>
</dbReference>
<reference evidence="3 4" key="1">
    <citation type="submission" date="2020-08" db="EMBL/GenBank/DDBJ databases">
        <title>Plant Genome Project.</title>
        <authorList>
            <person name="Zhang R.-G."/>
        </authorList>
    </citation>
    <scope>NUCLEOTIDE SEQUENCE [LARGE SCALE GENOMIC DNA]</scope>
    <source>
        <tissue evidence="3">Rhizome</tissue>
    </source>
</reference>
<dbReference type="AlphaFoldDB" id="A0A8J5KM28"/>
<comment type="caution">
    <text evidence="3">The sequence shown here is derived from an EMBL/GenBank/DDBJ whole genome shotgun (WGS) entry which is preliminary data.</text>
</comment>
<dbReference type="Pfam" id="PF13968">
    <property type="entry name" value="DUF4220"/>
    <property type="match status" value="1"/>
</dbReference>
<protein>
    <recommendedName>
        <fullName evidence="2">DUF4220 domain-containing protein</fullName>
    </recommendedName>
</protein>
<dbReference type="Proteomes" id="UP000734854">
    <property type="component" value="Unassembled WGS sequence"/>
</dbReference>
<feature type="transmembrane region" description="Helical" evidence="1">
    <location>
        <begin position="369"/>
        <end position="392"/>
    </location>
</feature>
<keyword evidence="1" id="KW-0472">Membrane</keyword>
<sequence length="827" mass="92883">MANSTADWQSHTIRVQEGISMVITCASMLLICLNFLIAATKHRLWHSNSPIDKLHKYVLNQILEPLMNLATFYLLSKPLKNIYLVWGVILMIANGTLTCIADAFTLSDSNSMRLFFIGLLSYNLIGYCQDIQKADPFSHFVINLWAIWGLIILKTVEKFFSFWAAKRAFGTDRTNFISDYMRFEHKLSTGTPNPVSMRGYKYIVSGEDKVSFETEVADDRQAHIVIANELSDEVVTVERVWHCRGQLLGLKMDPDAKFKDVCLSFALMKLLKRRFHDYPTEELNQVSKNTTLVLQGLLDSQDNNRAFRVIVTELGFLEDIFFSQYPIIFGCGFPIYNYLLSLLLLGATGCLANTAYSDTDDLGGNDIDLYITFVLVAMIIIMEITETATYLFSDWNKVTLLINYVKFPWLQKSSFINTALRFLCKIKILQPVRDTIGQYSLLEQCGKFSIRAKLCNSRATCGNGVMKFCRASVKLPDEAKSMILDQLRQLSRGPLSNGESSLRRNGMEELGWTCKLPASTQTILIWHIATCFCETIRPSRRPLASSGKEVATALSKYCAYLVVFVPDLLPDQGNRAKRVLDKVVSEIDDLLEGAKDESEMWKKMMELESRKKGTIVEMGAELGKTLVESISDENKRWKVLAEFWVEYVLYLAPSDNVQAHRENLGSGGEFITHLWVLLYHAGVLERPEIAPNTYPIANVAGVDAHRAVPLEVDLLPLAGCHLPLQLIAADPSCALVGTIRALLSQSDAVIHFTTDSFSLFRPSMVRFHSFTYIPCCKFSISIETEVSYPQQLVAGISLVADSRPLLLIVVAAVYHCQGSIGGEGMTE</sequence>
<evidence type="ECO:0000313" key="4">
    <source>
        <dbReference type="Proteomes" id="UP000734854"/>
    </source>
</evidence>
<keyword evidence="1" id="KW-1133">Transmembrane helix</keyword>
<dbReference type="EMBL" id="JACMSC010000014">
    <property type="protein sequence ID" value="KAG6489271.1"/>
    <property type="molecule type" value="Genomic_DNA"/>
</dbReference>
<feature type="domain" description="DUF4220" evidence="2">
    <location>
        <begin position="78"/>
        <end position="443"/>
    </location>
</feature>
<feature type="transmembrane region" description="Helical" evidence="1">
    <location>
        <begin position="82"/>
        <end position="101"/>
    </location>
</feature>
<proteinExistence type="predicted"/>